<evidence type="ECO:0000313" key="2">
    <source>
        <dbReference type="EMBL" id="SFZ71136.1"/>
    </source>
</evidence>
<gene>
    <name evidence="2" type="primary">omp474</name>
</gene>
<organism evidence="2">
    <name type="scientific">Helicobacter felis</name>
    <dbReference type="NCBI Taxonomy" id="214"/>
    <lineage>
        <taxon>Bacteria</taxon>
        <taxon>Pseudomonadati</taxon>
        <taxon>Campylobacterota</taxon>
        <taxon>Epsilonproteobacteria</taxon>
        <taxon>Campylobacterales</taxon>
        <taxon>Helicobacteraceae</taxon>
        <taxon>Helicobacter</taxon>
    </lineage>
</organism>
<reference evidence="2" key="1">
    <citation type="submission" date="2016-10" db="EMBL/GenBank/DDBJ databases">
        <title>Proteomic and phylogenetic analysis of the outer membrane protein repertoire of gastric Helicobacter species.</title>
        <authorList>
            <person name="Joosten M."/>
        </authorList>
    </citation>
    <scope>NUCLEOTIDE SEQUENCE</scope>
    <source>
        <strain evidence="2">CS7</strain>
    </source>
</reference>
<keyword evidence="1" id="KW-0472">Membrane</keyword>
<dbReference type="AlphaFoldDB" id="A0A1M4NGB5"/>
<evidence type="ECO:0000256" key="1">
    <source>
        <dbReference type="SAM" id="Phobius"/>
    </source>
</evidence>
<keyword evidence="1" id="KW-0812">Transmembrane</keyword>
<feature type="transmembrane region" description="Helical" evidence="1">
    <location>
        <begin position="119"/>
        <end position="138"/>
    </location>
</feature>
<sequence>MDCKATRFSHLSSLISHLSSLISHLSSLLLLIFLSPCYGESTQPLKGPFLGKRNMISLVGGVEFGGRGFASLGDFGIHYAQPDRFFRIPGRLVAELETFVGDYAKKTFYMFIFGVAQDIYLPIFRTGLYVGLGFGIYIRTKQGIRIGSAFTFGEKVFLGYAHNVAKGKGALSYEIFLKHYSNGSLTAINAGYNFVGGSIGYSF</sequence>
<keyword evidence="1" id="KW-1133">Transmembrane helix</keyword>
<name>A0A1M4NGB5_HELFE</name>
<dbReference type="EMBL" id="LT633059">
    <property type="protein sequence ID" value="SFZ71136.1"/>
    <property type="molecule type" value="Genomic_DNA"/>
</dbReference>
<dbReference type="InterPro" id="IPR018550">
    <property type="entry name" value="Lipid-A_deacylase-rel"/>
</dbReference>
<dbReference type="Pfam" id="PF09411">
    <property type="entry name" value="PagL"/>
    <property type="match status" value="1"/>
</dbReference>
<accession>A0A1M4NGB5</accession>
<proteinExistence type="predicted"/>
<dbReference type="Gene3D" id="2.40.160.20">
    <property type="match status" value="1"/>
</dbReference>
<protein>
    <submittedName>
        <fullName evidence="2">OMP474</fullName>
    </submittedName>
</protein>